<dbReference type="Gene3D" id="1.10.443.10">
    <property type="entry name" value="Intergrase catalytic core"/>
    <property type="match status" value="1"/>
</dbReference>
<accession>A0A4R2NH49</accession>
<dbReference type="OrthoDB" id="9803188at2"/>
<dbReference type="InterPro" id="IPR013762">
    <property type="entry name" value="Integrase-like_cat_sf"/>
</dbReference>
<protein>
    <recommendedName>
        <fullName evidence="4">Phage integrase family protein</fullName>
    </recommendedName>
</protein>
<name>A0A4R2NH49_RHOAD</name>
<reference evidence="2 3" key="1">
    <citation type="submission" date="2019-03" db="EMBL/GenBank/DDBJ databases">
        <title>Genomic Encyclopedia of Type Strains, Phase IV (KMG-IV): sequencing the most valuable type-strain genomes for metagenomic binning, comparative biology and taxonomic classification.</title>
        <authorList>
            <person name="Goeker M."/>
        </authorList>
    </citation>
    <scope>NUCLEOTIDE SEQUENCE [LARGE SCALE GENOMIC DNA]</scope>
    <source>
        <strain evidence="2 3">DSM 2781</strain>
    </source>
</reference>
<dbReference type="RefSeq" id="WP_132605684.1">
    <property type="nucleotide sequence ID" value="NZ_NRRP01000039.1"/>
</dbReference>
<evidence type="ECO:0000256" key="1">
    <source>
        <dbReference type="ARBA" id="ARBA00023172"/>
    </source>
</evidence>
<comment type="caution">
    <text evidence="2">The sequence shown here is derived from an EMBL/GenBank/DDBJ whole genome shotgun (WGS) entry which is preliminary data.</text>
</comment>
<dbReference type="InterPro" id="IPR011010">
    <property type="entry name" value="DNA_brk_join_enz"/>
</dbReference>
<proteinExistence type="predicted"/>
<evidence type="ECO:0000313" key="2">
    <source>
        <dbReference type="EMBL" id="TCP20697.1"/>
    </source>
</evidence>
<dbReference type="EMBL" id="SLXL01000018">
    <property type="protein sequence ID" value="TCP20697.1"/>
    <property type="molecule type" value="Genomic_DNA"/>
</dbReference>
<evidence type="ECO:0000313" key="3">
    <source>
        <dbReference type="Proteomes" id="UP000295733"/>
    </source>
</evidence>
<dbReference type="AlphaFoldDB" id="A0A4R2NH49"/>
<dbReference type="GO" id="GO:0003677">
    <property type="term" value="F:DNA binding"/>
    <property type="evidence" value="ECO:0007669"/>
    <property type="project" value="InterPro"/>
</dbReference>
<dbReference type="Proteomes" id="UP000295733">
    <property type="component" value="Unassembled WGS sequence"/>
</dbReference>
<sequence length="471" mass="53385">MAGAHKLLPLPSVQIPRLPDVSWADVPDTIREPLDTYLARAISVRAQADWGDLVPDDEIDEYAEFGLENEKVTAGDVDKGAPILEPGTQENWRDAVKRAWHAASNDPRITRIPGTLQDLLDVDVARALVLAVRKARRDRAESKGETFNPKEKGRYEHGLVETLHTIARHFELAPGRLEALSEFKVSIDPMVIAVKLGADGQKKRIYAPRRIGKRHAKKLAAFADETRLRRYFESPGGFWDKACRGIESGRRPNQKHIAFARNALLLRIAQFVGPLRRMGMVGLRYTGDDPHLILPIGEGPGILHIPAIETKALVEIRVEIDPETVRMLKLYIEKFLPEARRLAKARPENPHLFPGFPVKDDKENRFPPGLGHISKGKANNTFRQQLWREYRLDLNLHVLRHLAGKIILDQDPSAMELVRILLGHEKIETTQSYYAEVNAIIAQRRYLHLLQKSQRQVLAKINFKKLEPKNG</sequence>
<dbReference type="SUPFAM" id="SSF56349">
    <property type="entry name" value="DNA breaking-rejoining enzymes"/>
    <property type="match status" value="1"/>
</dbReference>
<keyword evidence="3" id="KW-1185">Reference proteome</keyword>
<evidence type="ECO:0008006" key="4">
    <source>
        <dbReference type="Google" id="ProtNLM"/>
    </source>
</evidence>
<organism evidence="2 3">
    <name type="scientific">Rhodovulum adriaticum</name>
    <name type="common">Rhodopseudomonas adriatica</name>
    <dbReference type="NCBI Taxonomy" id="35804"/>
    <lineage>
        <taxon>Bacteria</taxon>
        <taxon>Pseudomonadati</taxon>
        <taxon>Pseudomonadota</taxon>
        <taxon>Alphaproteobacteria</taxon>
        <taxon>Rhodobacterales</taxon>
        <taxon>Paracoccaceae</taxon>
        <taxon>Rhodovulum</taxon>
    </lineage>
</organism>
<dbReference type="GO" id="GO:0015074">
    <property type="term" value="P:DNA integration"/>
    <property type="evidence" value="ECO:0007669"/>
    <property type="project" value="InterPro"/>
</dbReference>
<dbReference type="GO" id="GO:0006310">
    <property type="term" value="P:DNA recombination"/>
    <property type="evidence" value="ECO:0007669"/>
    <property type="project" value="UniProtKB-KW"/>
</dbReference>
<keyword evidence="1" id="KW-0233">DNA recombination</keyword>
<gene>
    <name evidence="2" type="ORF">EV656_11845</name>
</gene>